<keyword evidence="3" id="KW-1185">Reference proteome</keyword>
<evidence type="ECO:0000313" key="2">
    <source>
        <dbReference type="EMBL" id="RXK55484.1"/>
    </source>
</evidence>
<sequence>MLPSSPTLFRRLTLAFAALVMVSVTLAQQPERNYSPSDDTAEGLIKYKAAMDAKPANYAEAHNVLNGLMAKVAPDSYDAALIHQYRLQIFLQQGEFAKAIEPMEKSLLLSEAKTPTYFDERVTKELYYYLVQLYFQEANNTKNATLAASHMEKADRYMDKWLKIAKETTADAQLLYAQLLLSRGMQNPEKPDLPLIKRALDQVDIGLLLTNRPRDTFYVLKLVCLQQLDRNAEAAELLELLVKIKPDSSTYWQQLAGIYLNLASTQDGKNAAKAQSYSLRSIVSIERAQSHGFMNTPKDHYNLVGIYFNIAQYEKAAELLEAGLGSGKIESDPKNWELLALCYQQLQRPLKGIDALKQATKAFPQSGQLELQVANLYTSIDKQAEAFTHLQAAIAKGNLSKPYQAYLSLAFTAYSLQKYDEALSAARKAKEFPEGLRDGQNMEKALEEIIKDREAKKKSS</sequence>
<proteinExistence type="predicted"/>
<comment type="caution">
    <text evidence="2">The sequence shown here is derived from an EMBL/GenBank/DDBJ whole genome shotgun (WGS) entry which is preliminary data.</text>
</comment>
<dbReference type="Gene3D" id="1.25.40.10">
    <property type="entry name" value="Tetratricopeptide repeat domain"/>
    <property type="match status" value="2"/>
</dbReference>
<evidence type="ECO:0000313" key="3">
    <source>
        <dbReference type="Proteomes" id="UP000290218"/>
    </source>
</evidence>
<reference evidence="2 3" key="1">
    <citation type="submission" date="2019-01" db="EMBL/GenBank/DDBJ databases">
        <title>Lacunisphaera sp. strain TWA-58.</title>
        <authorList>
            <person name="Chen W.-M."/>
        </authorList>
    </citation>
    <scope>NUCLEOTIDE SEQUENCE [LARGE SCALE GENOMIC DNA]</scope>
    <source>
        <strain evidence="2 3">TWA-58</strain>
    </source>
</reference>
<dbReference type="SMART" id="SM00028">
    <property type="entry name" value="TPR"/>
    <property type="match status" value="3"/>
</dbReference>
<organism evidence="2 3">
    <name type="scientific">Oleiharenicola lentus</name>
    <dbReference type="NCBI Taxonomy" id="2508720"/>
    <lineage>
        <taxon>Bacteria</taxon>
        <taxon>Pseudomonadati</taxon>
        <taxon>Verrucomicrobiota</taxon>
        <taxon>Opitutia</taxon>
        <taxon>Opitutales</taxon>
        <taxon>Opitutaceae</taxon>
        <taxon>Oleiharenicola</taxon>
    </lineage>
</organism>
<dbReference type="OrthoDB" id="191165at2"/>
<dbReference type="RefSeq" id="WP_129046849.1">
    <property type="nucleotide sequence ID" value="NZ_SDHX01000001.1"/>
</dbReference>
<feature type="chain" id="PRO_5020522014" evidence="1">
    <location>
        <begin position="28"/>
        <end position="460"/>
    </location>
</feature>
<gene>
    <name evidence="2" type="ORF">ESB00_06185</name>
</gene>
<dbReference type="EMBL" id="SDHX01000001">
    <property type="protein sequence ID" value="RXK55484.1"/>
    <property type="molecule type" value="Genomic_DNA"/>
</dbReference>
<dbReference type="InterPro" id="IPR011990">
    <property type="entry name" value="TPR-like_helical_dom_sf"/>
</dbReference>
<dbReference type="SUPFAM" id="SSF48452">
    <property type="entry name" value="TPR-like"/>
    <property type="match status" value="1"/>
</dbReference>
<evidence type="ECO:0000256" key="1">
    <source>
        <dbReference type="SAM" id="SignalP"/>
    </source>
</evidence>
<dbReference type="InterPro" id="IPR019734">
    <property type="entry name" value="TPR_rpt"/>
</dbReference>
<feature type="signal peptide" evidence="1">
    <location>
        <begin position="1"/>
        <end position="27"/>
    </location>
</feature>
<dbReference type="SUPFAM" id="SSF81901">
    <property type="entry name" value="HCP-like"/>
    <property type="match status" value="1"/>
</dbReference>
<protein>
    <submittedName>
        <fullName evidence="2">Uncharacterized protein</fullName>
    </submittedName>
</protein>
<keyword evidence="1" id="KW-0732">Signal</keyword>
<name>A0A4Q1C942_9BACT</name>
<dbReference type="AlphaFoldDB" id="A0A4Q1C942"/>
<accession>A0A4Q1C942</accession>
<dbReference type="Proteomes" id="UP000290218">
    <property type="component" value="Unassembled WGS sequence"/>
</dbReference>